<dbReference type="CDD" id="cd00200">
    <property type="entry name" value="WD40"/>
    <property type="match status" value="1"/>
</dbReference>
<dbReference type="Gene3D" id="2.130.10.10">
    <property type="entry name" value="YVTN repeat-like/Quinoprotein amine dehydrogenase"/>
    <property type="match status" value="1"/>
</dbReference>
<dbReference type="InterPro" id="IPR036322">
    <property type="entry name" value="WD40_repeat_dom_sf"/>
</dbReference>
<dbReference type="InterPro" id="IPR045183">
    <property type="entry name" value="Ebi-like"/>
</dbReference>
<dbReference type="Pfam" id="PF00400">
    <property type="entry name" value="WD40"/>
    <property type="match status" value="6"/>
</dbReference>
<keyword evidence="8" id="KW-1185">Reference proteome</keyword>
<dbReference type="InterPro" id="IPR020472">
    <property type="entry name" value="WD40_PAC1"/>
</dbReference>
<dbReference type="Pfam" id="PF08513">
    <property type="entry name" value="LisH"/>
    <property type="match status" value="1"/>
</dbReference>
<evidence type="ECO:0000256" key="6">
    <source>
        <dbReference type="SAM" id="MobiDB-lite"/>
    </source>
</evidence>
<evidence type="ECO:0000256" key="2">
    <source>
        <dbReference type="ARBA" id="ARBA00022574"/>
    </source>
</evidence>
<evidence type="ECO:0000256" key="5">
    <source>
        <dbReference type="PROSITE-ProRule" id="PRU00221"/>
    </source>
</evidence>
<accession>A0A0H2RKZ9</accession>
<keyword evidence="2 5" id="KW-0853">WD repeat</keyword>
<feature type="compositionally biased region" description="Basic and acidic residues" evidence="6">
    <location>
        <begin position="129"/>
        <end position="139"/>
    </location>
</feature>
<dbReference type="GO" id="GO:0003714">
    <property type="term" value="F:transcription corepressor activity"/>
    <property type="evidence" value="ECO:0007669"/>
    <property type="project" value="InterPro"/>
</dbReference>
<feature type="repeat" description="WD" evidence="5">
    <location>
        <begin position="200"/>
        <end position="234"/>
    </location>
</feature>
<dbReference type="GO" id="GO:0000118">
    <property type="term" value="C:histone deacetylase complex"/>
    <property type="evidence" value="ECO:0007669"/>
    <property type="project" value="TreeGrafter"/>
</dbReference>
<reference evidence="7 8" key="1">
    <citation type="submission" date="2015-04" db="EMBL/GenBank/DDBJ databases">
        <title>Complete genome sequence of Schizopora paradoxa KUC8140, a cosmopolitan wood degrader in East Asia.</title>
        <authorList>
            <consortium name="DOE Joint Genome Institute"/>
            <person name="Min B."/>
            <person name="Park H."/>
            <person name="Jang Y."/>
            <person name="Kim J.-J."/>
            <person name="Kim K.H."/>
            <person name="Pangilinan J."/>
            <person name="Lipzen A."/>
            <person name="Riley R."/>
            <person name="Grigoriev I.V."/>
            <person name="Spatafora J.W."/>
            <person name="Choi I.-G."/>
        </authorList>
    </citation>
    <scope>NUCLEOTIDE SEQUENCE [LARGE SCALE GENOMIC DNA]</scope>
    <source>
        <strain evidence="7 8">KUC8140</strain>
    </source>
</reference>
<gene>
    <name evidence="7" type="ORF">SCHPADRAFT_857012</name>
</gene>
<keyword evidence="4" id="KW-0539">Nucleus</keyword>
<feature type="compositionally biased region" description="Polar residues" evidence="6">
    <location>
        <begin position="140"/>
        <end position="150"/>
    </location>
</feature>
<dbReference type="SMART" id="SM00320">
    <property type="entry name" value="WD40"/>
    <property type="match status" value="7"/>
</dbReference>
<feature type="region of interest" description="Disordered" evidence="6">
    <location>
        <begin position="121"/>
        <end position="150"/>
    </location>
</feature>
<dbReference type="PANTHER" id="PTHR22846:SF2">
    <property type="entry name" value="F-BOX-LIKE_WD REPEAT-CONTAINING PROTEIN EBI"/>
    <property type="match status" value="1"/>
</dbReference>
<name>A0A0H2RKZ9_9AGAM</name>
<sequence>MVPLIQITADEVNQIIYSYLQDSGFEHTAFTLRVEGRLEQSPHFNDYIPRGQLVELLTKALLYSEVETHCKGDSLITDCRTPFALLKKHDCDISDAMEGVVNGDGEEARNKAPSTAVKRKAAIPAEGDGQERRLKRSAEPETNGTINHQASTISRVVTPSQNTDPVPMDIVPNNSEAQWKSRQTTQGAGDGSTLDVALTLRGHTSEIFACAFNPVYPRILVTGGKDSTIRIWELPEASDDGSSFSEPISKPPIVLRIQNKGEVDGTDITSLAWNPQGTLVAVGGFDSVLRIWTKSGDEYMTNPQHRGSIFRVRFSKTGQFLLTASLDGTTCVWEVATKTLAMQYRCHSTCCLDADWMDEDQFACCGGDGNAYLLQPVKPRDDEKVPIHLGKIRDPMTMRTLKGHSDEVNIVIFNPSKTRLATGSDDFTARIWDVTAKPERVTASTTKGGSQVEQQTESLVLKGHTKAICSVKWCPKVLDGRNEMLATGSSDGTIRLWDSVTGESLQIRGDHKGPVYAIEFSPDARFIASVSKDGWLYVYSVPTLKLVWSWYSGDFRRIIYDLDWQMSDKYNRISLCLGTYNVVVLDINRVPTLRNFSG</sequence>
<evidence type="ECO:0000256" key="3">
    <source>
        <dbReference type="ARBA" id="ARBA00022737"/>
    </source>
</evidence>
<dbReference type="InterPro" id="IPR001680">
    <property type="entry name" value="WD40_rpt"/>
</dbReference>
<evidence type="ECO:0000256" key="4">
    <source>
        <dbReference type="ARBA" id="ARBA00023242"/>
    </source>
</evidence>
<dbReference type="Proteomes" id="UP000053477">
    <property type="component" value="Unassembled WGS sequence"/>
</dbReference>
<dbReference type="PROSITE" id="PS00678">
    <property type="entry name" value="WD_REPEATS_1"/>
    <property type="match status" value="3"/>
</dbReference>
<dbReference type="SMART" id="SM00667">
    <property type="entry name" value="LisH"/>
    <property type="match status" value="1"/>
</dbReference>
<dbReference type="PROSITE" id="PS50082">
    <property type="entry name" value="WD_REPEATS_2"/>
    <property type="match status" value="6"/>
</dbReference>
<dbReference type="InterPro" id="IPR006594">
    <property type="entry name" value="LisH"/>
</dbReference>
<dbReference type="InterPro" id="IPR015943">
    <property type="entry name" value="WD40/YVTN_repeat-like_dom_sf"/>
</dbReference>
<feature type="repeat" description="WD" evidence="5">
    <location>
        <begin position="302"/>
        <end position="343"/>
    </location>
</feature>
<proteinExistence type="predicted"/>
<dbReference type="PROSITE" id="PS50896">
    <property type="entry name" value="LISH"/>
    <property type="match status" value="1"/>
</dbReference>
<feature type="repeat" description="WD" evidence="5">
    <location>
        <begin position="461"/>
        <end position="507"/>
    </location>
</feature>
<dbReference type="InterPro" id="IPR019775">
    <property type="entry name" value="WD40_repeat_CS"/>
</dbReference>
<organism evidence="7 8">
    <name type="scientific">Schizopora paradoxa</name>
    <dbReference type="NCBI Taxonomy" id="27342"/>
    <lineage>
        <taxon>Eukaryota</taxon>
        <taxon>Fungi</taxon>
        <taxon>Dikarya</taxon>
        <taxon>Basidiomycota</taxon>
        <taxon>Agaricomycotina</taxon>
        <taxon>Agaricomycetes</taxon>
        <taxon>Hymenochaetales</taxon>
        <taxon>Schizoporaceae</taxon>
        <taxon>Schizopora</taxon>
    </lineage>
</organism>
<feature type="repeat" description="WD" evidence="5">
    <location>
        <begin position="401"/>
        <end position="442"/>
    </location>
</feature>
<keyword evidence="3" id="KW-0677">Repeat</keyword>
<feature type="repeat" description="WD" evidence="5">
    <location>
        <begin position="268"/>
        <end position="302"/>
    </location>
</feature>
<dbReference type="SUPFAM" id="SSF50978">
    <property type="entry name" value="WD40 repeat-like"/>
    <property type="match status" value="1"/>
</dbReference>
<dbReference type="STRING" id="27342.A0A0H2RKZ9"/>
<evidence type="ECO:0000256" key="1">
    <source>
        <dbReference type="ARBA" id="ARBA00004123"/>
    </source>
</evidence>
<dbReference type="EMBL" id="KQ086035">
    <property type="protein sequence ID" value="KLO10113.1"/>
    <property type="molecule type" value="Genomic_DNA"/>
</dbReference>
<dbReference type="PANTHER" id="PTHR22846">
    <property type="entry name" value="WD40 REPEAT PROTEIN"/>
    <property type="match status" value="1"/>
</dbReference>
<feature type="repeat" description="WD" evidence="5">
    <location>
        <begin position="508"/>
        <end position="549"/>
    </location>
</feature>
<dbReference type="Gene3D" id="1.20.960.30">
    <property type="match status" value="1"/>
</dbReference>
<evidence type="ECO:0000313" key="8">
    <source>
        <dbReference type="Proteomes" id="UP000053477"/>
    </source>
</evidence>
<evidence type="ECO:0000313" key="7">
    <source>
        <dbReference type="EMBL" id="KLO10113.1"/>
    </source>
</evidence>
<dbReference type="OrthoDB" id="1367865at2759"/>
<dbReference type="FunCoup" id="A0A0H2RKZ9">
    <property type="interactions" value="169"/>
</dbReference>
<dbReference type="PRINTS" id="PR00320">
    <property type="entry name" value="GPROTEINBRPT"/>
</dbReference>
<dbReference type="PROSITE" id="PS50294">
    <property type="entry name" value="WD_REPEATS_REGION"/>
    <property type="match status" value="4"/>
</dbReference>
<dbReference type="AlphaFoldDB" id="A0A0H2RKZ9"/>
<comment type="subcellular location">
    <subcellularLocation>
        <location evidence="1">Nucleus</location>
    </subcellularLocation>
</comment>
<dbReference type="GO" id="GO:0006357">
    <property type="term" value="P:regulation of transcription by RNA polymerase II"/>
    <property type="evidence" value="ECO:0007669"/>
    <property type="project" value="TreeGrafter"/>
</dbReference>
<dbReference type="InParanoid" id="A0A0H2RKZ9"/>
<protein>
    <submittedName>
        <fullName evidence="7">WD40 repeat-like protein</fullName>
    </submittedName>
</protein>